<feature type="signal peptide" evidence="1">
    <location>
        <begin position="1"/>
        <end position="20"/>
    </location>
</feature>
<dbReference type="InterPro" id="IPR011058">
    <property type="entry name" value="Cyanovirin-N"/>
</dbReference>
<gene>
    <name evidence="3" type="ORF">BJ508DRAFT_305218</name>
</gene>
<evidence type="ECO:0000256" key="1">
    <source>
        <dbReference type="SAM" id="SignalP"/>
    </source>
</evidence>
<dbReference type="EMBL" id="ML119668">
    <property type="protein sequence ID" value="RPA82920.1"/>
    <property type="molecule type" value="Genomic_DNA"/>
</dbReference>
<dbReference type="Pfam" id="PF08881">
    <property type="entry name" value="CVNH"/>
    <property type="match status" value="1"/>
</dbReference>
<proteinExistence type="predicted"/>
<evidence type="ECO:0000313" key="3">
    <source>
        <dbReference type="EMBL" id="RPA82920.1"/>
    </source>
</evidence>
<protein>
    <recommendedName>
        <fullName evidence="2">Cyanovirin-N domain-containing protein</fullName>
    </recommendedName>
</protein>
<sequence length="158" mass="17508">MKFTATALLTSTLFLPSVSAVFYASCQQDLVTTNVYTENGKIMLKAMCKTNDNQRRRTKLDLGLCMANENGSLIVRKNGNLGNSCKDPSLWLCGKNLPCISASCTALWFMKCMIRLGTKQAMKRVQRGSREVQDSPRSSPDNVVQKSREVQGNCLLFG</sequence>
<evidence type="ECO:0000313" key="4">
    <source>
        <dbReference type="Proteomes" id="UP000275078"/>
    </source>
</evidence>
<dbReference type="Gene3D" id="2.30.60.10">
    <property type="entry name" value="Cyanovirin-N"/>
    <property type="match status" value="1"/>
</dbReference>
<dbReference type="AlphaFoldDB" id="A0A3N4IFJ8"/>
<evidence type="ECO:0000259" key="2">
    <source>
        <dbReference type="Pfam" id="PF08881"/>
    </source>
</evidence>
<dbReference type="InterPro" id="IPR036673">
    <property type="entry name" value="Cyanovirin-N_sf"/>
</dbReference>
<dbReference type="Proteomes" id="UP000275078">
    <property type="component" value="Unassembled WGS sequence"/>
</dbReference>
<dbReference type="SUPFAM" id="SSF51322">
    <property type="entry name" value="Cyanovirin-N"/>
    <property type="match status" value="1"/>
</dbReference>
<accession>A0A3N4IFJ8</accession>
<feature type="domain" description="Cyanovirin-N" evidence="2">
    <location>
        <begin position="35"/>
        <end position="103"/>
    </location>
</feature>
<keyword evidence="1" id="KW-0732">Signal</keyword>
<feature type="chain" id="PRO_5018108890" description="Cyanovirin-N domain-containing protein" evidence="1">
    <location>
        <begin position="21"/>
        <end position="158"/>
    </location>
</feature>
<organism evidence="3 4">
    <name type="scientific">Ascobolus immersus RN42</name>
    <dbReference type="NCBI Taxonomy" id="1160509"/>
    <lineage>
        <taxon>Eukaryota</taxon>
        <taxon>Fungi</taxon>
        <taxon>Dikarya</taxon>
        <taxon>Ascomycota</taxon>
        <taxon>Pezizomycotina</taxon>
        <taxon>Pezizomycetes</taxon>
        <taxon>Pezizales</taxon>
        <taxon>Ascobolaceae</taxon>
        <taxon>Ascobolus</taxon>
    </lineage>
</organism>
<name>A0A3N4IFJ8_ASCIM</name>
<reference evidence="3 4" key="1">
    <citation type="journal article" date="2018" name="Nat. Ecol. Evol.">
        <title>Pezizomycetes genomes reveal the molecular basis of ectomycorrhizal truffle lifestyle.</title>
        <authorList>
            <person name="Murat C."/>
            <person name="Payen T."/>
            <person name="Noel B."/>
            <person name="Kuo A."/>
            <person name="Morin E."/>
            <person name="Chen J."/>
            <person name="Kohler A."/>
            <person name="Krizsan K."/>
            <person name="Balestrini R."/>
            <person name="Da Silva C."/>
            <person name="Montanini B."/>
            <person name="Hainaut M."/>
            <person name="Levati E."/>
            <person name="Barry K.W."/>
            <person name="Belfiori B."/>
            <person name="Cichocki N."/>
            <person name="Clum A."/>
            <person name="Dockter R.B."/>
            <person name="Fauchery L."/>
            <person name="Guy J."/>
            <person name="Iotti M."/>
            <person name="Le Tacon F."/>
            <person name="Lindquist E.A."/>
            <person name="Lipzen A."/>
            <person name="Malagnac F."/>
            <person name="Mello A."/>
            <person name="Molinier V."/>
            <person name="Miyauchi S."/>
            <person name="Poulain J."/>
            <person name="Riccioni C."/>
            <person name="Rubini A."/>
            <person name="Sitrit Y."/>
            <person name="Splivallo R."/>
            <person name="Traeger S."/>
            <person name="Wang M."/>
            <person name="Zifcakova L."/>
            <person name="Wipf D."/>
            <person name="Zambonelli A."/>
            <person name="Paolocci F."/>
            <person name="Nowrousian M."/>
            <person name="Ottonello S."/>
            <person name="Baldrian P."/>
            <person name="Spatafora J.W."/>
            <person name="Henrissat B."/>
            <person name="Nagy L.G."/>
            <person name="Aury J.M."/>
            <person name="Wincker P."/>
            <person name="Grigoriev I.V."/>
            <person name="Bonfante P."/>
            <person name="Martin F.M."/>
        </authorList>
    </citation>
    <scope>NUCLEOTIDE SEQUENCE [LARGE SCALE GENOMIC DNA]</scope>
    <source>
        <strain evidence="3 4">RN42</strain>
    </source>
</reference>
<keyword evidence="4" id="KW-1185">Reference proteome</keyword>